<comment type="caution">
    <text evidence="2">The sequence shown here is derived from an EMBL/GenBank/DDBJ whole genome shotgun (WGS) entry which is preliminary data.</text>
</comment>
<gene>
    <name evidence="2" type="ORF">WA026_000346</name>
</gene>
<dbReference type="AlphaFoldDB" id="A0AAW1UX98"/>
<sequence>MQNLFEMKFVPNTDPKCEECNCNSRKIDIVRAVVCAGLYPNIVKIRPQVPRSRNMNMLNLLNGKKAKLHPKSVLNGQYIRNPLLVYYKIVKSSNIYIHDATPVDPFHVIFFGDNFQTVFDGRKQFITINNSLKFSSIEYKISHPSVVDLREENEETLLFRTIIEILEKEVVHCEIDSSGN</sequence>
<dbReference type="Pfam" id="PF07717">
    <property type="entry name" value="OB_NTP_bind"/>
    <property type="match status" value="1"/>
</dbReference>
<evidence type="ECO:0000313" key="3">
    <source>
        <dbReference type="Proteomes" id="UP001431783"/>
    </source>
</evidence>
<organism evidence="2 3">
    <name type="scientific">Henosepilachna vigintioctopunctata</name>
    <dbReference type="NCBI Taxonomy" id="420089"/>
    <lineage>
        <taxon>Eukaryota</taxon>
        <taxon>Metazoa</taxon>
        <taxon>Ecdysozoa</taxon>
        <taxon>Arthropoda</taxon>
        <taxon>Hexapoda</taxon>
        <taxon>Insecta</taxon>
        <taxon>Pterygota</taxon>
        <taxon>Neoptera</taxon>
        <taxon>Endopterygota</taxon>
        <taxon>Coleoptera</taxon>
        <taxon>Polyphaga</taxon>
        <taxon>Cucujiformia</taxon>
        <taxon>Coccinelloidea</taxon>
        <taxon>Coccinellidae</taxon>
        <taxon>Epilachninae</taxon>
        <taxon>Epilachnini</taxon>
        <taxon>Henosepilachna</taxon>
    </lineage>
</organism>
<dbReference type="EMBL" id="JARQZJ010000121">
    <property type="protein sequence ID" value="KAK9888071.1"/>
    <property type="molecule type" value="Genomic_DNA"/>
</dbReference>
<dbReference type="InterPro" id="IPR011709">
    <property type="entry name" value="DEAD-box_helicase_OB_fold"/>
</dbReference>
<evidence type="ECO:0000313" key="2">
    <source>
        <dbReference type="EMBL" id="KAK9888071.1"/>
    </source>
</evidence>
<name>A0AAW1UX98_9CUCU</name>
<feature type="domain" description="DEAD-box helicase OB fold" evidence="1">
    <location>
        <begin position="30"/>
        <end position="114"/>
    </location>
</feature>
<proteinExistence type="predicted"/>
<dbReference type="Proteomes" id="UP001431783">
    <property type="component" value="Unassembled WGS sequence"/>
</dbReference>
<protein>
    <recommendedName>
        <fullName evidence="1">DEAD-box helicase OB fold domain-containing protein</fullName>
    </recommendedName>
</protein>
<keyword evidence="3" id="KW-1185">Reference proteome</keyword>
<accession>A0AAW1UX98</accession>
<reference evidence="2 3" key="1">
    <citation type="submission" date="2023-03" db="EMBL/GenBank/DDBJ databases">
        <title>Genome insight into feeding habits of ladybird beetles.</title>
        <authorList>
            <person name="Li H.-S."/>
            <person name="Huang Y.-H."/>
            <person name="Pang H."/>
        </authorList>
    </citation>
    <scope>NUCLEOTIDE SEQUENCE [LARGE SCALE GENOMIC DNA]</scope>
    <source>
        <strain evidence="2">SYSU_2023b</strain>
        <tissue evidence="2">Whole body</tissue>
    </source>
</reference>
<evidence type="ECO:0000259" key="1">
    <source>
        <dbReference type="Pfam" id="PF07717"/>
    </source>
</evidence>